<dbReference type="Gene3D" id="1.20.1070.10">
    <property type="entry name" value="Rhodopsin 7-helix transmembrane proteins"/>
    <property type="match status" value="1"/>
</dbReference>
<dbReference type="GO" id="GO:0004930">
    <property type="term" value="F:G protein-coupled receptor activity"/>
    <property type="evidence" value="ECO:0007669"/>
    <property type="project" value="InterPro"/>
</dbReference>
<dbReference type="GO" id="GO:0016020">
    <property type="term" value="C:membrane"/>
    <property type="evidence" value="ECO:0007669"/>
    <property type="project" value="UniProtKB-SubCell"/>
</dbReference>
<feature type="transmembrane region" description="Helical" evidence="5">
    <location>
        <begin position="729"/>
        <end position="749"/>
    </location>
</feature>
<dbReference type="OMA" id="CAICNTR"/>
<keyword evidence="4 5" id="KW-0472">Membrane</keyword>
<feature type="signal peptide" evidence="6">
    <location>
        <begin position="1"/>
        <end position="24"/>
    </location>
</feature>
<keyword evidence="2 5" id="KW-0812">Transmembrane</keyword>
<evidence type="ECO:0000313" key="9">
    <source>
        <dbReference type="RefSeq" id="XP_055876923.1"/>
    </source>
</evidence>
<dbReference type="InterPro" id="IPR053231">
    <property type="entry name" value="GPCR_LN-TM7"/>
</dbReference>
<dbReference type="PANTHER" id="PTHR45902">
    <property type="entry name" value="LATROPHILIN RECEPTOR-LIKE PROTEIN A"/>
    <property type="match status" value="1"/>
</dbReference>
<dbReference type="PANTHER" id="PTHR45902:SF1">
    <property type="entry name" value="LATROPHILIN RECEPTOR-LIKE PROTEIN A"/>
    <property type="match status" value="1"/>
</dbReference>
<feature type="chain" id="PRO_5040787213" evidence="6">
    <location>
        <begin position="25"/>
        <end position="943"/>
    </location>
</feature>
<keyword evidence="3 5" id="KW-1133">Transmembrane helix</keyword>
<name>A0A9W2ZPW2_BIOGL</name>
<dbReference type="AlphaFoldDB" id="A0A9W2ZPW2"/>
<gene>
    <name evidence="9" type="primary">LOC129924632</name>
</gene>
<dbReference type="InterPro" id="IPR000832">
    <property type="entry name" value="GPCR_2_secretin-like"/>
</dbReference>
<dbReference type="CDD" id="cd15039">
    <property type="entry name" value="7tmB3_Methuselah-like"/>
    <property type="match status" value="1"/>
</dbReference>
<dbReference type="RefSeq" id="XP_055876923.1">
    <property type="nucleotide sequence ID" value="XM_056020948.1"/>
</dbReference>
<feature type="transmembrane region" description="Helical" evidence="5">
    <location>
        <begin position="770"/>
        <end position="790"/>
    </location>
</feature>
<evidence type="ECO:0000313" key="8">
    <source>
        <dbReference type="Proteomes" id="UP001165740"/>
    </source>
</evidence>
<proteinExistence type="predicted"/>
<accession>A0A9W2ZPW2</accession>
<evidence type="ECO:0000259" key="7">
    <source>
        <dbReference type="PROSITE" id="PS50261"/>
    </source>
</evidence>
<dbReference type="OrthoDB" id="10051649at2759"/>
<dbReference type="InterPro" id="IPR017981">
    <property type="entry name" value="GPCR_2-like_7TM"/>
</dbReference>
<organism evidence="8 9">
    <name type="scientific">Biomphalaria glabrata</name>
    <name type="common">Bloodfluke planorb</name>
    <name type="synonym">Freshwater snail</name>
    <dbReference type="NCBI Taxonomy" id="6526"/>
    <lineage>
        <taxon>Eukaryota</taxon>
        <taxon>Metazoa</taxon>
        <taxon>Spiralia</taxon>
        <taxon>Lophotrochozoa</taxon>
        <taxon>Mollusca</taxon>
        <taxon>Gastropoda</taxon>
        <taxon>Heterobranchia</taxon>
        <taxon>Euthyneura</taxon>
        <taxon>Panpulmonata</taxon>
        <taxon>Hygrophila</taxon>
        <taxon>Lymnaeoidea</taxon>
        <taxon>Planorbidae</taxon>
        <taxon>Biomphalaria</taxon>
    </lineage>
</organism>
<feature type="transmembrane region" description="Helical" evidence="5">
    <location>
        <begin position="885"/>
        <end position="906"/>
    </location>
</feature>
<dbReference type="InterPro" id="IPR022343">
    <property type="entry name" value="GCR1-cAMP_receptor"/>
</dbReference>
<dbReference type="PRINTS" id="PR02001">
    <property type="entry name" value="GCR1CAMPR"/>
</dbReference>
<dbReference type="GeneID" id="129924632"/>
<keyword evidence="8" id="KW-1185">Reference proteome</keyword>
<keyword evidence="6" id="KW-0732">Signal</keyword>
<evidence type="ECO:0000256" key="2">
    <source>
        <dbReference type="ARBA" id="ARBA00022692"/>
    </source>
</evidence>
<sequence length="943" mass="107775">MSLKMSLTFFRSLHMFPLFSLLSAWTDQNDNYEYQWNKSVAHLDYFLSLCPNVCYEEEKITLITFERCFDIDCFPCDCQKPRCLIYGTCCPEVSSLPGKDDGANSKIADYFSFPLPSEANETNYEQTKLTCSENHRGILLLRSCPDDFTDLRVRQWCEEDLLGQDLEYDKNLMDVLTKVSDPVTGVTYYNKYCAECNNASYLVSWSVKIECYHYLYIYKSLEPNELLRLSLDNASTCNVKDHVPDANSSYLTCDKSNNWFDKVIGVCNITGKWTLYDSDVERLCSQIAGHSFRVRKQSLSYSNVFCAICNSEQYPYLKSHCSFTLPGIISHELPPFTILLNFYGKMLSEAPSKTEIQSCSKEEWPGPGNRCFLIHCAKGKQLRSKRCVTALQEIRGLGYKARLEYTLNYSQDGVQPSEITYNDIFYFSSSLSHWFSVNMSTILEELCLSLNVKSFIPNKYRSLDAQYSPDVYLPSFLVLEVFIITQKEISRDEAEKLWLEMLYQTNITLLVGERVMTLEFVSNTLYRSKGLNCSSTTHYCMSLADICVPTPYQVSKMWSSKQDFLWLDELLTCPFVHFNKTRVQVETLVSADTSTKYMVRIDLDDAEFNFTDKDELKKLSVEEDGAVNVCVDLLDSKLEELQEKLQAAEASESFLSLYVITVICLGVSMVCLLITVVTYISFRTLRSVAGIHTMILSATLLLAQALLLTISHVQAPSIICTVLGVSTHFMWLCMFAWSLICCFHMYTIFTAKVRTTCNTSDSRKHLIVRVLCSFLLPAVIVSIVILVDYFTSDGQRMGYGTRTCYLNSKELILCSVAAPLGAVLLSNVFFFVSSVMEIYKVKKLQSPDMFKKSDRSDLYIYIKLSTMTGVFWLLALLAEGLDNNVLRYISVVMNGLQGMFIFMSYVCNKRVWTLYKEIWSLRQLLDRSEKGTLSQLASEVQAH</sequence>
<feature type="transmembrane region" description="Helical" evidence="5">
    <location>
        <begin position="655"/>
        <end position="682"/>
    </location>
</feature>
<comment type="subcellular location">
    <subcellularLocation>
        <location evidence="1">Membrane</location>
        <topology evidence="1">Multi-pass membrane protein</topology>
    </subcellularLocation>
</comment>
<feature type="domain" description="G-protein coupled receptors family 2 profile 2" evidence="7">
    <location>
        <begin position="657"/>
        <end position="909"/>
    </location>
</feature>
<evidence type="ECO:0000256" key="4">
    <source>
        <dbReference type="ARBA" id="ARBA00023136"/>
    </source>
</evidence>
<dbReference type="Pfam" id="PF00002">
    <property type="entry name" value="7tm_2"/>
    <property type="match status" value="1"/>
</dbReference>
<evidence type="ECO:0000256" key="1">
    <source>
        <dbReference type="ARBA" id="ARBA00004141"/>
    </source>
</evidence>
<reference evidence="9" key="1">
    <citation type="submission" date="2025-08" db="UniProtKB">
        <authorList>
            <consortium name="RefSeq"/>
        </authorList>
    </citation>
    <scope>IDENTIFICATION</scope>
</reference>
<feature type="transmembrane region" description="Helical" evidence="5">
    <location>
        <begin position="860"/>
        <end position="879"/>
    </location>
</feature>
<dbReference type="PROSITE" id="PS50261">
    <property type="entry name" value="G_PROTEIN_RECEP_F2_4"/>
    <property type="match status" value="1"/>
</dbReference>
<evidence type="ECO:0000256" key="6">
    <source>
        <dbReference type="SAM" id="SignalP"/>
    </source>
</evidence>
<evidence type="ECO:0000256" key="3">
    <source>
        <dbReference type="ARBA" id="ARBA00022989"/>
    </source>
</evidence>
<evidence type="ECO:0000256" key="5">
    <source>
        <dbReference type="SAM" id="Phobius"/>
    </source>
</evidence>
<dbReference type="GO" id="GO:0007166">
    <property type="term" value="P:cell surface receptor signaling pathway"/>
    <property type="evidence" value="ECO:0007669"/>
    <property type="project" value="InterPro"/>
</dbReference>
<feature type="transmembrane region" description="Helical" evidence="5">
    <location>
        <begin position="689"/>
        <end position="709"/>
    </location>
</feature>
<dbReference type="Proteomes" id="UP001165740">
    <property type="component" value="Chromosome 1"/>
</dbReference>
<feature type="transmembrane region" description="Helical" evidence="5">
    <location>
        <begin position="810"/>
        <end position="839"/>
    </location>
</feature>
<protein>
    <submittedName>
        <fullName evidence="9">Uncharacterized protein LOC129924632 isoform X1</fullName>
    </submittedName>
</protein>